<keyword evidence="20 32" id="KW-0261">Viral envelope protein</keyword>
<dbReference type="GO" id="GO:0019062">
    <property type="term" value="P:virion attachment to host cell"/>
    <property type="evidence" value="ECO:0007669"/>
    <property type="project" value="UniProtKB-UniRule"/>
</dbReference>
<feature type="domain" description="Retroviral envelope protein GP41-like" evidence="36">
    <location>
        <begin position="537"/>
        <end position="727"/>
    </location>
</feature>
<comment type="subcellular location">
    <molecule>Surface protein gp120</molecule>
    <subcellularLocation>
        <location evidence="32">Virion membrane</location>
        <topology evidence="32">Peripheral membrane protein</topology>
    </subcellularLocation>
    <subcellularLocation>
        <location evidence="32">Host cell membrane</location>
        <topology evidence="32">Peripheral membrane protein</topology>
    </subcellularLocation>
    <subcellularLocation>
        <location evidence="32">Host endosome membrane</location>
        <topology evidence="32">Single-pass type I membrane protein</topology>
    </subcellularLocation>
    <text evidence="32">The surface protein is not anchored to the viral envelope, but associates with the extravirion surface through its binding to TM. It is probably concentrated at the site of budding and incorporated into the virions possibly by contacts between the cytoplasmic tail of Env and the N-terminus of Gag.</text>
</comment>
<evidence type="ECO:0000256" key="25">
    <source>
        <dbReference type="ARBA" id="ARBA00023136"/>
    </source>
</evidence>
<comment type="subunit">
    <text evidence="32">The mature envelope protein (Env) consists of a homotrimer of non-covalently associated gp120-gp41 heterodimers. The resulting complex protrudes from the virus surface as a spike. There seems to be as few as 10 spikes on the average virion. Surface protein gp120 interacts with host CD4, CCR5 and CXCR4. Gp120 also interacts with the C-type lectins CD209/DC-SIGN and CLEC4M/DC-SIGNR (collectively referred to as DC-SIGN(R)). Gp120 and gp41 interact with GalCer. Gp120 interacts with host ITGA4/ITGB7 complex; on CD4+ T-cells, this interaction results in rapid activation of integrin ITGAL/LFA-1, which facilitates efficient cell-to-cell spreading of HIV-1. Gp120 interacts with cell-associated heparan sulfate; this interaction increases virus infectivity on permissive cells and may be involved in infection of CD4- cells.</text>
</comment>
<evidence type="ECO:0000256" key="31">
    <source>
        <dbReference type="ARBA" id="ARBA00023296"/>
    </source>
</evidence>
<dbReference type="HAMAP" id="MF_04083">
    <property type="entry name" value="HIV_ENV"/>
    <property type="match status" value="1"/>
</dbReference>
<dbReference type="EMBL" id="KP411830">
    <property type="protein sequence ID" value="AJP61635.1"/>
    <property type="molecule type" value="Genomic_RNA"/>
</dbReference>
<evidence type="ECO:0000256" key="18">
    <source>
        <dbReference type="ARBA" id="ARBA00022844"/>
    </source>
</evidence>
<dbReference type="FunFam" id="1.10.287.210:FF:000001">
    <property type="entry name" value="Envelope glycoprotein gp160"/>
    <property type="match status" value="1"/>
</dbReference>
<evidence type="ECO:0000256" key="21">
    <source>
        <dbReference type="ARBA" id="ARBA00022890"/>
    </source>
</evidence>
<gene>
    <name evidence="32 37" type="primary">env</name>
</gene>
<comment type="subcellular location">
    <molecule>Transmembrane protein gp41</molecule>
    <subcellularLocation>
        <location evidence="32">Virion membrane</location>
        <topology evidence="32">Single-pass type I membrane protein</topology>
    </subcellularLocation>
    <subcellularLocation>
        <location evidence="32">Host cell membrane</location>
        <topology evidence="32">Single-pass type I membrane protein</topology>
    </subcellularLocation>
    <subcellularLocation>
        <location evidence="32">Host endosome membrane</location>
        <topology evidence="32">Single-pass type I membrane protein</topology>
    </subcellularLocation>
    <text evidence="32">It is probably concentrated at the site of budding and incorporated into the virions possibly by contacts between the cytoplasmic tail of Env and the N-terminus of Gag.</text>
</comment>
<evidence type="ECO:0000256" key="17">
    <source>
        <dbReference type="ARBA" id="ARBA00022804"/>
    </source>
</evidence>
<evidence type="ECO:0000256" key="32">
    <source>
        <dbReference type="HAMAP-Rule" id="MF_04083"/>
    </source>
</evidence>
<evidence type="ECO:0000256" key="10">
    <source>
        <dbReference type="ARBA" id="ARBA00022570"/>
    </source>
</evidence>
<evidence type="ECO:0000313" key="37">
    <source>
        <dbReference type="EMBL" id="AJP61635.1"/>
    </source>
</evidence>
<feature type="topological domain" description="Cytoplasmic" evidence="32">
    <location>
        <begin position="713"/>
        <end position="870"/>
    </location>
</feature>
<keyword evidence="13 32" id="KW-0165">Cleavage on pair of basic residues</keyword>
<dbReference type="GO" id="GO:0039654">
    <property type="term" value="P:fusion of virus membrane with host endosome membrane"/>
    <property type="evidence" value="ECO:0007669"/>
    <property type="project" value="UniProtKB-UniRule"/>
</dbReference>
<dbReference type="InterPro" id="IPR000328">
    <property type="entry name" value="GP41-like"/>
</dbReference>
<evidence type="ECO:0000256" key="20">
    <source>
        <dbReference type="ARBA" id="ARBA00022879"/>
    </source>
</evidence>
<feature type="region of interest" description="V5" evidence="32">
    <location>
        <begin position="469"/>
        <end position="479"/>
    </location>
</feature>
<evidence type="ECO:0000256" key="16">
    <source>
        <dbReference type="ARBA" id="ARBA00022729"/>
    </source>
</evidence>
<feature type="transmembrane region" description="Helical" evidence="33">
    <location>
        <begin position="685"/>
        <end position="712"/>
    </location>
</feature>
<sequence length="870" mass="98461">MKVTGIQQDLSTLGWIWGILGFWMFMICNGEGKLWVTVYYGVPVWKEAKTTLFCASDAKAYDKEVHNVWATHACVPTDPDPQELHLKNVTENFNMWKNDMVDQMHEDIISLWDQSLKPCVKLTPLCVTLDCRYIYLKNNTNGNETSCGRMIPVETKGEVKNCSFNITTEIRDKTKKEHALFYRLDIVPLMQNFNKYRLINCNTSTVTQACPKVSFDPLPIHYCAPAGYAIIRCNNATFNGTGPCNNVSSVQCTHGIKPVVSTQLLLNGSISEGGIIIRSENLTNNAKTIIVQLDEPIDINCTRPNNNTRKSVRIGPGQTFYAPGEIIGDIRQAHGHCNISGKAWNNTLQKIVGELQQHFSACRTTTLLQSSGRNLVLTTLSFNGKREFFYCNTSRLFNTTSLLCTMCTAGSNSTNSTSDEPIILPCRIKQIVNMWQRVGRAMYANPIAGNITCRSNITGLLLTRDGGNTNNTTEIFRPGGGDMRDNWRSELYKYKVIEIKPLGIAPSKAKRRVVEREKRAALGVMFLGFLGAAGSTMGAASLTLTVQARQLLSGIVQQQSNLLRAIEAQQHLLQLTVWGIKQLQARVLALERYQRDQQLLGLWGCSGKLICTTTVPWNSSWSNKSHDDIWKNMTWMQWEKEIDNYTDVIYNLLEVSQNQQETNEKDLLALEKWQNLWNWFDITNWLWYIKIFIMIVGGLIGLRIVFAVLSIVNRVRQGYSPLSFQTLIPHPREPDRPRGIEEEGGEQDRDRSIRLVSGFLALVWDDLRSLCLFSYHRLRDLLLIAARAVELLGRSSLRGLQWGWETLKYLGSIVQYWGLELKKSAISLLDTIAITVAEGTDRIIELVQGIWRAICNIPRRIRQGFEAALL</sequence>
<comment type="caution">
    <text evidence="32 33">Lacks conserved residue(s) required for the propagation of feature annotation.</text>
</comment>
<evidence type="ECO:0000259" key="36">
    <source>
        <dbReference type="Pfam" id="PF00517"/>
    </source>
</evidence>
<feature type="disulfide bond" evidence="32">
    <location>
        <begin position="233"/>
        <end position="244"/>
    </location>
</feature>
<evidence type="ECO:0000256" key="13">
    <source>
        <dbReference type="ARBA" id="ARBA00022685"/>
    </source>
</evidence>
<dbReference type="Pfam" id="PF00516">
    <property type="entry name" value="GP120"/>
    <property type="match status" value="1"/>
</dbReference>
<keyword evidence="27 32" id="KW-1015">Disulfide bond</keyword>
<feature type="site" description="Cleavage; by host furin" evidence="32">
    <location>
        <begin position="519"/>
        <end position="520"/>
    </location>
</feature>
<comment type="domain">
    <text evidence="32 33">The 17 amino acids long immunosuppressive region is present in many retroviral envelope proteins. Synthetic peptides derived from this relatively conserved sequence inhibit immune function in vitro and in vivo.</text>
</comment>
<comment type="PTM">
    <text evidence="32">Highly glycosylated by host. The high number of glycan on the protein is reffered to as 'glycan shield' because it contributes to hide protein sequence from adaptive immune system.</text>
</comment>
<keyword evidence="7 32" id="KW-1168">Fusion of virus membrane with host membrane</keyword>
<feature type="transmembrane region" description="Helical" evidence="33">
    <location>
        <begin position="520"/>
        <end position="544"/>
    </location>
</feature>
<comment type="miscellaneous">
    <text evidence="32">HIV-1 lineages are divided in three main groups, M (for Major), O (for Outlier), and N (for New, or Non-M, Non-O). The vast majority of strains found worldwide belong to the group M. Group O seems to be endemic to and largely confined to Cameroon and neighboring countries in West Central Africa, where these viruses represent a small minority of HIV-1 strains. The group N is represented by a limited number of isolates from Cameroonian persons. The group M is further subdivided in 9 clades or subtypes (A to D, F to H, J and K).</text>
</comment>
<feature type="short sequence motif" description="YXXL motif; contains endocytosis signal" evidence="32">
    <location>
        <begin position="719"/>
        <end position="722"/>
    </location>
</feature>
<feature type="region of interest" description="Immunosuppression" evidence="32">
    <location>
        <begin position="581"/>
        <end position="599"/>
    </location>
</feature>
<evidence type="ECO:0000256" key="34">
    <source>
        <dbReference type="SAM" id="MobiDB-lite"/>
    </source>
</evidence>
<dbReference type="GO" id="GO:0016020">
    <property type="term" value="C:membrane"/>
    <property type="evidence" value="ECO:0007669"/>
    <property type="project" value="UniProtKB-UniRule"/>
</dbReference>
<feature type="region of interest" description="Disordered" evidence="34">
    <location>
        <begin position="727"/>
        <end position="749"/>
    </location>
</feature>
<keyword evidence="12 32" id="KW-1162">Viral penetration into host cytoplasm</keyword>
<dbReference type="InterPro" id="IPR000777">
    <property type="entry name" value="HIV1_Gp120"/>
</dbReference>
<comment type="domain">
    <text evidence="32">Some of the most genetically diverse regions of the viral genome are present in Env. They are called variable regions 1 through 5 (V1 through V5). Coreceptor usage of gp120 is determined mainly by the primary structure of the third variable region (V3) in the outer domain of gp120. The sequence of V3 determines which coreceptor, CCR5 and/or CXCR4 (corresponding to R5/macrophage, X4/T cell and R5X4/T cell and macrophage tropism), is used to trigger the fusion potential of the Env complex, and hence which cells the virus can infect. Binding to CCR5 involves a region adjacent in addition to V3.</text>
</comment>
<evidence type="ECO:0000256" key="5">
    <source>
        <dbReference type="ARBA" id="ARBA00004578"/>
    </source>
</evidence>
<dbReference type="GO" id="GO:0055036">
    <property type="term" value="C:virion membrane"/>
    <property type="evidence" value="ECO:0007669"/>
    <property type="project" value="UniProtKB-SubCell"/>
</dbReference>
<keyword evidence="23 32" id="KW-1039">Host endosome</keyword>
<evidence type="ECO:0000256" key="3">
    <source>
        <dbReference type="ARBA" id="ARBA00004505"/>
    </source>
</evidence>
<dbReference type="CDD" id="cd09909">
    <property type="entry name" value="HIV-1-like_HR1-HR2"/>
    <property type="match status" value="1"/>
</dbReference>
<evidence type="ECO:0000256" key="27">
    <source>
        <dbReference type="ARBA" id="ARBA00023157"/>
    </source>
</evidence>
<dbReference type="Gene3D" id="2.170.40.20">
    <property type="entry name" value="Human immunodeficiency virus 1, Gp160, envelope glycoprotein"/>
    <property type="match status" value="2"/>
</dbReference>
<keyword evidence="17 32" id="KW-1161">Viral attachment to host cell</keyword>
<dbReference type="GO" id="GO:0020002">
    <property type="term" value="C:host cell plasma membrane"/>
    <property type="evidence" value="ECO:0007669"/>
    <property type="project" value="UniProtKB-SubCell"/>
</dbReference>
<feature type="disulfide bond" evidence="32">
    <location>
        <begin position="54"/>
        <end position="74"/>
    </location>
</feature>
<organism evidence="37 38">
    <name type="scientific">Human immunodeficiency virus type 1</name>
    <name type="common">HIV-1</name>
    <dbReference type="NCBI Taxonomy" id="11676"/>
    <lineage>
        <taxon>Viruses</taxon>
        <taxon>Riboviria</taxon>
        <taxon>Pararnavirae</taxon>
        <taxon>Artverviricota</taxon>
        <taxon>Revtraviricetes</taxon>
        <taxon>Ortervirales</taxon>
        <taxon>Retroviridae</taxon>
        <taxon>Orthoretrovirinae</taxon>
        <taxon>Lentivirus</taxon>
        <taxon>Lentivirus humimdef1</taxon>
    </lineage>
</organism>
<evidence type="ECO:0000256" key="15">
    <source>
        <dbReference type="ARBA" id="ARBA00022703"/>
    </source>
</evidence>
<feature type="region of interest" description="V2" evidence="32">
    <location>
        <begin position="162"/>
        <end position="201"/>
    </location>
</feature>
<keyword evidence="31 32" id="KW-1160">Virus entry into host cell</keyword>
<evidence type="ECO:0000256" key="14">
    <source>
        <dbReference type="ARBA" id="ARBA00022692"/>
    </source>
</evidence>
<keyword evidence="22 32" id="KW-1133">Transmembrane helix</keyword>
<dbReference type="InterPro" id="IPR036377">
    <property type="entry name" value="Gp120_core_sf"/>
</dbReference>
<keyword evidence="24 32" id="KW-0175">Coiled coil</keyword>
<comment type="function">
    <text evidence="32">Surface protein gp120: Attaches the virus to the host lymphoid cell by binding to the primary receptor CD4. This interaction induces a structural rearrangement creating a high affinity binding site for a chemokine coreceptor like CXCR4 and/or CCR5. Acts as a ligand for CD209/DC-SIGN and CLEC4M/DC-SIGNR, which are respectively found on dendritic cells (DCs), and on endothelial cells of liver sinusoids and lymph node sinuses. These interactions allow capture of viral particles at mucosal surfaces by these cells and subsequent transmission to permissive cells. HIV subverts the migration properties of dendritic cells to gain access to CD4+ T-cells in lymph nodes. Virus transmission to permissive T-cells occurs either in trans (without DCs infection, through viral capture and transmission), or in cis (following DCs productive infection, through the usual CD4-gp120 interaction), thereby inducing a robust infection. In trans infection, bound virions remain infectious over days and it is proposed that they are not degraded, but protected in non-lysosomal acidic organelles within the DCs close to the cell membrane thus contributing to the viral infectious potential during DCs' migration from the periphery to the lymphoid tissues. On arrival at lymphoid tissues, intact virions recycle back to DCs' cell surface allowing virus transmission to CD4+ T-cells.</text>
</comment>
<dbReference type="Gene3D" id="1.20.5.490">
    <property type="entry name" value="Single helix bin"/>
    <property type="match status" value="1"/>
</dbReference>
<evidence type="ECO:0000256" key="8">
    <source>
        <dbReference type="ARBA" id="ARBA00022510"/>
    </source>
</evidence>
<comment type="PTM">
    <text evidence="32">Specific enzymatic cleavages in vivo yield mature proteins. Envelope glycoproteins are synthesized as a inactive precursor that is heavily N-glycosylated and processed likely by host cell furin in the Golgi to yield the mature SU and TM proteins. The cleavage site between SU and TM requires the minimal sequence [KR]-X-[KR]-R. About 2 of the 9 disulfide bonds of gp41 are reduced by P4HB/PDI, following binding to CD4 receptor.</text>
</comment>
<keyword evidence="30 32" id="KW-0449">Lipoprotein</keyword>
<feature type="domain" description="Human immunodeficiency virus 1 envelope glycoprotein Gp120" evidence="35">
    <location>
        <begin position="34"/>
        <end position="519"/>
    </location>
</feature>
<dbReference type="GO" id="GO:0075512">
    <property type="term" value="P:clathrin-dependent endocytosis of virus by host cell"/>
    <property type="evidence" value="ECO:0007669"/>
    <property type="project" value="UniProtKB-UniRule"/>
</dbReference>
<protein>
    <recommendedName>
        <fullName evidence="32">Envelope glycoprotein gp160</fullName>
    </recommendedName>
    <alternativeName>
        <fullName evidence="32">Env polyprotein</fullName>
    </alternativeName>
    <component>
        <recommendedName>
            <fullName evidence="32">Surface protein gp120</fullName>
            <shortName evidence="32">SU</shortName>
        </recommendedName>
        <alternativeName>
            <fullName evidence="32">Glycoprotein 120</fullName>
            <shortName evidence="32">gp120</shortName>
        </alternativeName>
    </component>
    <component>
        <recommendedName>
            <fullName evidence="32">Transmembrane protein gp41</fullName>
            <shortName evidence="32">TM</shortName>
        </recommendedName>
        <alternativeName>
            <fullName evidence="32">Glycoprotein 41</fullName>
            <shortName evidence="32">gp41</shortName>
        </alternativeName>
    </component>
</protein>
<evidence type="ECO:0000256" key="22">
    <source>
        <dbReference type="ARBA" id="ARBA00022989"/>
    </source>
</evidence>
<feature type="region of interest" description="CD4-binding loop" evidence="32">
    <location>
        <begin position="370"/>
        <end position="380"/>
    </location>
</feature>
<keyword evidence="28 32" id="KW-0325">Glycoprotein</keyword>
<comment type="domain">
    <text evidence="32">The CD4-binding region is targeted by the antibody b12.</text>
</comment>
<evidence type="ECO:0000259" key="35">
    <source>
        <dbReference type="Pfam" id="PF00516"/>
    </source>
</evidence>
<feature type="compositionally biased region" description="Basic and acidic residues" evidence="34">
    <location>
        <begin position="730"/>
        <end position="749"/>
    </location>
</feature>
<evidence type="ECO:0000256" key="23">
    <source>
        <dbReference type="ARBA" id="ARBA00023046"/>
    </source>
</evidence>
<evidence type="ECO:0000256" key="7">
    <source>
        <dbReference type="ARBA" id="ARBA00022506"/>
    </source>
</evidence>
<evidence type="ECO:0000256" key="4">
    <source>
        <dbReference type="ARBA" id="ARBA00004563"/>
    </source>
</evidence>
<dbReference type="InterPro" id="IPR037527">
    <property type="entry name" value="Gp160"/>
</dbReference>
<dbReference type="SUPFAM" id="SSF58069">
    <property type="entry name" value="Virus ectodomain"/>
    <property type="match status" value="1"/>
</dbReference>
<evidence type="ECO:0000256" key="11">
    <source>
        <dbReference type="ARBA" id="ARBA00022581"/>
    </source>
</evidence>
<keyword evidence="10 32" id="KW-1165">Clathrin-mediated endocytosis of virus by host</keyword>
<keyword evidence="9 32" id="KW-1032">Host cell membrane</keyword>
<dbReference type="Pfam" id="PF00517">
    <property type="entry name" value="GP41"/>
    <property type="match status" value="1"/>
</dbReference>
<feature type="region of interest" description="MPER; binding to GalCer" evidence="32">
    <location>
        <begin position="669"/>
        <end position="690"/>
    </location>
</feature>
<feature type="chain" id="PRO_5023461026" description="Envelope glycoprotein gp160" evidence="32">
    <location>
        <begin position="33"/>
        <end position="870"/>
    </location>
</feature>
<name>A0A0C5K9C9_HV1</name>
<accession>A0A0C5K9C9</accession>
<keyword evidence="25 32" id="KW-0472">Membrane</keyword>
<comment type="PTM">
    <text evidence="32">Palmitoylation of the transmembrane protein and of Env polyprotein (prior to its proteolytic cleavage) is essential for their association with host cell membrane lipid rafts. Palmitoylation is therefore required for envelope trafficking to classical lipid rafts, but not for viral replication.</text>
</comment>
<dbReference type="FunFam" id="1.20.5.490:FF:000001">
    <property type="entry name" value="Envelope glycoprotein gp160"/>
    <property type="match status" value="1"/>
</dbReference>
<dbReference type="Proteomes" id="UP000145000">
    <property type="component" value="Genome"/>
</dbReference>
<feature type="transmembrane region" description="Helical" evidence="33">
    <location>
        <begin position="12"/>
        <end position="30"/>
    </location>
</feature>
<dbReference type="FunFam" id="2.170.40.20:FF:000004">
    <property type="entry name" value="Envelope glycoprotein gp160"/>
    <property type="match status" value="1"/>
</dbReference>
<evidence type="ECO:0000256" key="2">
    <source>
        <dbReference type="ARBA" id="ARBA00004433"/>
    </source>
</evidence>
<dbReference type="GO" id="GO:0019082">
    <property type="term" value="P:viral protein processing"/>
    <property type="evidence" value="ECO:0007669"/>
    <property type="project" value="UniProtKB-UniRule"/>
</dbReference>
<keyword evidence="19 32" id="KW-1043">Host membrane</keyword>
<reference evidence="37 38" key="1">
    <citation type="journal article" date="2015" name="J Int AIDS Soc">
        <title>Subtype-independent near full-length HIV-1 genome sequencing and assembly to be used in large molecular epidemiological studies and clinical management.</title>
        <authorList>
            <person name="Grossmann S."/>
            <person name="Nowak P."/>
            <person name="Neogi U."/>
        </authorList>
    </citation>
    <scope>NUCLEOTIDE SEQUENCE [LARGE SCALE GENOMIC DNA]</scope>
    <source>
        <strain evidence="37">SE600108</strain>
    </source>
</reference>
<feature type="disulfide bond" evidence="32">
    <location>
        <begin position="605"/>
        <end position="611"/>
    </location>
</feature>
<evidence type="ECO:0000256" key="26">
    <source>
        <dbReference type="ARBA" id="ARBA00023139"/>
    </source>
</evidence>
<proteinExistence type="inferred from homology"/>
<evidence type="ECO:0000256" key="6">
    <source>
        <dbReference type="ARBA" id="ARBA00004650"/>
    </source>
</evidence>
<evidence type="ECO:0000256" key="29">
    <source>
        <dbReference type="ARBA" id="ARBA00023280"/>
    </source>
</evidence>
<evidence type="ECO:0000256" key="30">
    <source>
        <dbReference type="ARBA" id="ARBA00023288"/>
    </source>
</evidence>
<dbReference type="GO" id="GO:0019031">
    <property type="term" value="C:viral envelope"/>
    <property type="evidence" value="ECO:0007669"/>
    <property type="project" value="UniProtKB-KW"/>
</dbReference>
<dbReference type="GO" id="GO:1903908">
    <property type="term" value="P:positive regulation of plasma membrane raft polarization"/>
    <property type="evidence" value="ECO:0007669"/>
    <property type="project" value="UniProtKB-UniRule"/>
</dbReference>
<comment type="miscellaneous">
    <text evidence="32">Inhibitors targeting HIV-1 viral envelope proteins are used as antiretroviral drugs. Attachment of virions to the cell surface via non-specific interactions and CD4 binding can be blocked by inhibitors that include cyanovirin-N, cyclotriazadisulfonamide analogs, PRO 2000, TNX 355 and PRO 542. In addition, BMS 806 can block CD4-induced conformational changes. Env interactions with the coreceptor molecules can be targeted by CCR5 antagonists including SCH-D, maraviroc (UK 427857) and aplaviroc (GW 873140), and the CXCR4 antagonist AMD 070. Fusion of viral and cellular membranes can be inhibited by peptides such as enfuvirtide and tifuvirtide (T 1249). Resistance to inhibitors associated with mutations in Env are observed. Most of the time, single mutations confer only a modest reduction in drug susceptibility. Combination of several mutations is usually required to develop a high-level drug resistance.</text>
</comment>
<keyword evidence="26 32" id="KW-0564">Palmitate</keyword>
<evidence type="ECO:0000313" key="38">
    <source>
        <dbReference type="Proteomes" id="UP000145000"/>
    </source>
</evidence>
<dbReference type="GO" id="GO:0044175">
    <property type="term" value="C:host cell endosome membrane"/>
    <property type="evidence" value="ECO:0007669"/>
    <property type="project" value="UniProtKB-SubCell"/>
</dbReference>
<evidence type="ECO:0000256" key="9">
    <source>
        <dbReference type="ARBA" id="ARBA00022511"/>
    </source>
</evidence>
<evidence type="ECO:0000256" key="19">
    <source>
        <dbReference type="ARBA" id="ARBA00022870"/>
    </source>
</evidence>
<keyword evidence="8 32" id="KW-1170">Fusion of virus membrane with host endosomal membrane</keyword>
<evidence type="ECO:0000256" key="12">
    <source>
        <dbReference type="ARBA" id="ARBA00022595"/>
    </source>
</evidence>
<keyword evidence="14 32" id="KW-0812">Transmembrane</keyword>
<dbReference type="GO" id="GO:1903911">
    <property type="term" value="P:positive regulation of receptor clustering"/>
    <property type="evidence" value="ECO:0007669"/>
    <property type="project" value="UniProtKB-UniRule"/>
</dbReference>
<keyword evidence="11 32" id="KW-0945">Host-virus interaction</keyword>
<dbReference type="GO" id="GO:0052031">
    <property type="term" value="P:symbiont-mediated perturbation of host defense response"/>
    <property type="evidence" value="ECO:0007669"/>
    <property type="project" value="UniProtKB-UniRule"/>
</dbReference>
<keyword evidence="15 32" id="KW-0053">Apoptosis</keyword>
<comment type="function">
    <text evidence="32">Transmembrane protein gp41: Acts as a class I viral fusion protein. Under the current model, the protein has at least 3 conformational states: pre-fusion native state, pre-hairpin intermediate state, and post-fusion hairpin state. During fusion of viral and target intracellular membranes, the coiled coil regions (heptad repeats) assume a trimer-of-hairpins structure, positioning the fusion peptide in close proximity to the C-terminal region of the ectodomain. The formation of this structure appears to drive apposition and subsequent fusion of viral and target cell membranes. Complete fusion occurs in host cell endosomes and is dynamin-dependent, however some lipid transfer might occur at the plasma membrane. The virus undergoes clathrin-dependent internalization long before endosomal fusion, thus minimizing the surface exposure of conserved viral epitopes during fusion and reducing the efficacy of inhibitors targeting these epitopes. Membranes fusion leads to delivery of the nucleocapsid into the cytoplasm.</text>
</comment>
<evidence type="ECO:0000256" key="33">
    <source>
        <dbReference type="RuleBase" id="RU363095"/>
    </source>
</evidence>
<comment type="subcellular location">
    <subcellularLocation>
        <location evidence="3">Host cell membrane</location>
        <topology evidence="3">Peripheral membrane protein</topology>
    </subcellularLocation>
    <subcellularLocation>
        <location evidence="1">Host cell membrane</location>
        <topology evidence="1">Single-pass type I membrane protein</topology>
    </subcellularLocation>
    <subcellularLocation>
        <location evidence="2">Host endosome membrane</location>
        <topology evidence="2">Peripheral membrane protein</topology>
    </subcellularLocation>
    <subcellularLocation>
        <location evidence="5">Host endosome membrane</location>
        <topology evidence="5">Single-pass type I membrane protein</topology>
    </subcellularLocation>
    <subcellularLocation>
        <location evidence="6">Virion membrane</location>
        <topology evidence="6">Peripheral membrane protein</topology>
    </subcellularLocation>
    <subcellularLocation>
        <location evidence="4">Virion membrane</location>
        <topology evidence="4">Single-pass type I membrane protein</topology>
    </subcellularLocation>
</comment>
<feature type="short sequence motif" description="Di-leucine internalization motif" evidence="32">
    <location>
        <begin position="869"/>
        <end position="870"/>
    </location>
</feature>
<keyword evidence="18 32" id="KW-0946">Virion</keyword>
<organismHost>
    <name type="scientific">Homo sapiens</name>
    <name type="common">Human</name>
    <dbReference type="NCBI Taxonomy" id="9606"/>
</organismHost>
<evidence type="ECO:0000256" key="28">
    <source>
        <dbReference type="ARBA" id="ARBA00023180"/>
    </source>
</evidence>
<keyword evidence="21 32" id="KW-1164">Virus endocytosis by host</keyword>
<dbReference type="GO" id="GO:0005198">
    <property type="term" value="F:structural molecule activity"/>
    <property type="evidence" value="ECO:0007669"/>
    <property type="project" value="UniProtKB-UniRule"/>
</dbReference>
<comment type="function">
    <text evidence="32">Envelope glycoprotein gp160: Oligomerizes in the host endoplasmic reticulum into predominantly trimers. In a second time, gp160 transits in the host Golgi, where glycosylation is completed. The precursor is then proteolytically cleaved in the trans-Golgi and thereby activated by cellular furin or furin-like proteases to produce gp120 and gp41.</text>
</comment>
<dbReference type="Gene3D" id="1.10.287.210">
    <property type="match status" value="1"/>
</dbReference>
<feature type="disulfide bond" evidence="32">
    <location>
        <begin position="223"/>
        <end position="252"/>
    </location>
</feature>
<comment type="domain">
    <text evidence="32">The YXXL motif is involved in determining the exact site of viral release at the surface of infected mononuclear cells and promotes endocytosis. YXXL and di-leucine endocytosis motifs interact directly or indirectly with the clathrin adapter complexes, opperate independently, and their activities are not additive.</text>
</comment>
<comment type="domain">
    <text evidence="32">The membrane proximal external region (MPER) present in gp41 is a tryptophan-rich region recognized by the antibodies 2F5, Z13, and 4E10. MPER seems to play a role in fusion.</text>
</comment>
<evidence type="ECO:0000256" key="24">
    <source>
        <dbReference type="ARBA" id="ARBA00023054"/>
    </source>
</evidence>
<feature type="chain" id="PRO_5023461027" description="Transmembrane protein gp41" evidence="32">
    <location>
        <begin position="520"/>
        <end position="870"/>
    </location>
</feature>
<dbReference type="GO" id="GO:0019064">
    <property type="term" value="P:fusion of virus membrane with host plasma membrane"/>
    <property type="evidence" value="ECO:0007669"/>
    <property type="project" value="UniProtKB-UniRule"/>
</dbReference>
<comment type="similarity">
    <text evidence="32">Belongs to the HIV-1 env protein family.</text>
</comment>
<keyword evidence="16 32" id="KW-0732">Signal</keyword>
<dbReference type="SUPFAM" id="SSF56502">
    <property type="entry name" value="gp120 core"/>
    <property type="match status" value="2"/>
</dbReference>
<feature type="coiled-coil region" evidence="32">
    <location>
        <begin position="640"/>
        <end position="674"/>
    </location>
</feature>
<keyword evidence="29 32" id="KW-0899">Viral immunoevasion</keyword>
<evidence type="ECO:0000256" key="1">
    <source>
        <dbReference type="ARBA" id="ARBA00004402"/>
    </source>
</evidence>
<feature type="lipid moiety-binding region" description="S-palmitoyl cysteine; by host" evidence="32">
    <location>
        <position position="771"/>
    </location>
</feature>